<feature type="domain" description="Alpha-D-phosphohexomutase C-terminal" evidence="8">
    <location>
        <begin position="513"/>
        <end position="539"/>
    </location>
</feature>
<sequence>MDTQLKLRAKHWLDNDPDPSTRQELQVLIDTGNEEELQQRFLGRLAFGTAGLRGVVKAGPMGMNRLVVQQTSSGLGAYLKQQVSDVDTRGVVIGYDGRHDSKQFAHDAAGVLTSMGIKVYLTYKVAPTPLVAFGVTHLNAAAGIVVTASHNPPQYNGYKVYWGNGAQIIPPQDSGIAACIDRAATESINLMDLETAKANDKLIMLEDDFYQSYRQGIKAASVLQNHTQPELVSLSYTAMHGVGAEMAETVLADAGVTQVYSVAAQREPDGDFPTVNFPNPEEKGAMDLVIAEAQKHGAMLACANDPDADRFAVAVRTKAGDYLMLTGDQVGVLFGHYLMTHAAKNQRLTCTTIVSSSLLSKVAASMDATCLTTLTGFKWLTNVGMAEQTEDNQCVFAYEEALGYMVGSMVWDKDGLSALVAFAQLTAELASQGKTVWDRLEDIYREHGFHLNAQVSIALKPTTPNIGAYLRKKLPSVIAAKQVMSTDDISSGLRTFQDGTIEAIDLPASDVLIFKLEGGSRVIVRPSGTEPKIKCYYEVVVNMASDDSLDSVQARAQAEMDDFISAHQASLPQ</sequence>
<feature type="domain" description="Alpha-D-phosphohexomutase alpha/beta/alpha" evidence="10">
    <location>
        <begin position="212"/>
        <end position="317"/>
    </location>
</feature>
<evidence type="ECO:0000256" key="3">
    <source>
        <dbReference type="ARBA" id="ARBA00022553"/>
    </source>
</evidence>
<dbReference type="RefSeq" id="WP_077752334.1">
    <property type="nucleotide sequence ID" value="NZ_CP014782.1"/>
</dbReference>
<evidence type="ECO:0000256" key="7">
    <source>
        <dbReference type="RuleBase" id="RU004326"/>
    </source>
</evidence>
<dbReference type="PANTHER" id="PTHR45745">
    <property type="entry name" value="PHOSPHOMANNOMUTASE 45A"/>
    <property type="match status" value="1"/>
</dbReference>
<dbReference type="GO" id="GO:0000287">
    <property type="term" value="F:magnesium ion binding"/>
    <property type="evidence" value="ECO:0007669"/>
    <property type="project" value="InterPro"/>
</dbReference>
<dbReference type="GO" id="GO:0005975">
    <property type="term" value="P:carbohydrate metabolic process"/>
    <property type="evidence" value="ECO:0007669"/>
    <property type="project" value="InterPro"/>
</dbReference>
<dbReference type="PROSITE" id="PS00710">
    <property type="entry name" value="PGM_PMM"/>
    <property type="match status" value="1"/>
</dbReference>
<evidence type="ECO:0000256" key="1">
    <source>
        <dbReference type="ARBA" id="ARBA00001946"/>
    </source>
</evidence>
<dbReference type="Pfam" id="PF00408">
    <property type="entry name" value="PGM_PMM_IV"/>
    <property type="match status" value="1"/>
</dbReference>
<evidence type="ECO:0000256" key="5">
    <source>
        <dbReference type="ARBA" id="ARBA00022842"/>
    </source>
</evidence>
<evidence type="ECO:0000259" key="11">
    <source>
        <dbReference type="Pfam" id="PF02880"/>
    </source>
</evidence>
<dbReference type="KEGG" id="spsw:Sps_01966"/>
<dbReference type="Gene3D" id="3.30.310.50">
    <property type="entry name" value="Alpha-D-phosphohexomutase, C-terminal domain"/>
    <property type="match status" value="1"/>
</dbReference>
<dbReference type="CDD" id="cd05799">
    <property type="entry name" value="PGM2"/>
    <property type="match status" value="1"/>
</dbReference>
<dbReference type="SUPFAM" id="SSF53738">
    <property type="entry name" value="Phosphoglucomutase, first 3 domains"/>
    <property type="match status" value="3"/>
</dbReference>
<dbReference type="GO" id="GO:0006166">
    <property type="term" value="P:purine ribonucleoside salvage"/>
    <property type="evidence" value="ECO:0007669"/>
    <property type="project" value="TreeGrafter"/>
</dbReference>
<keyword evidence="5 7" id="KW-0460">Magnesium</keyword>
<comment type="cofactor">
    <cofactor evidence="1">
        <name>Mg(2+)</name>
        <dbReference type="ChEBI" id="CHEBI:18420"/>
    </cofactor>
</comment>
<dbReference type="EC" id="5.4.2.8" evidence="12"/>
<reference evidence="12 13" key="1">
    <citation type="submission" date="2016-03" db="EMBL/GenBank/DDBJ databases">
        <title>Complete genome sequence of Shewanella psychrophila WP2, a deep sea bacterium isolated from west Pacific sediment.</title>
        <authorList>
            <person name="Xu G."/>
            <person name="Jian H."/>
        </authorList>
    </citation>
    <scope>NUCLEOTIDE SEQUENCE [LARGE SCALE GENOMIC DNA]</scope>
    <source>
        <strain evidence="12 13">WP2</strain>
    </source>
</reference>
<dbReference type="STRING" id="225848.Sps_01966"/>
<gene>
    <name evidence="12" type="ORF">Sps_01966</name>
</gene>
<dbReference type="InterPro" id="IPR005843">
    <property type="entry name" value="A-D-PHexomutase_C"/>
</dbReference>
<dbReference type="InterPro" id="IPR036900">
    <property type="entry name" value="A-D-PHexomutase_C_sf"/>
</dbReference>
<proteinExistence type="inferred from homology"/>
<dbReference type="InterPro" id="IPR005845">
    <property type="entry name" value="A-D-PHexomutase_a/b/a-II"/>
</dbReference>
<dbReference type="GO" id="GO:0004615">
    <property type="term" value="F:phosphomannomutase activity"/>
    <property type="evidence" value="ECO:0007669"/>
    <property type="project" value="UniProtKB-EC"/>
</dbReference>
<keyword evidence="4 7" id="KW-0479">Metal-binding</keyword>
<dbReference type="OrthoDB" id="9803322at2"/>
<dbReference type="InterPro" id="IPR005846">
    <property type="entry name" value="A-D-PHexomutase_a/b/a-III"/>
</dbReference>
<evidence type="ECO:0000313" key="13">
    <source>
        <dbReference type="Proteomes" id="UP000189545"/>
    </source>
</evidence>
<dbReference type="Gene3D" id="3.40.120.10">
    <property type="entry name" value="Alpha-D-Glucose-1,6-Bisphosphate, subunit A, domain 3"/>
    <property type="match status" value="3"/>
</dbReference>
<keyword evidence="13" id="KW-1185">Reference proteome</keyword>
<evidence type="ECO:0000256" key="6">
    <source>
        <dbReference type="ARBA" id="ARBA00023235"/>
    </source>
</evidence>
<evidence type="ECO:0000313" key="12">
    <source>
        <dbReference type="EMBL" id="AQS37126.1"/>
    </source>
</evidence>
<organism evidence="12 13">
    <name type="scientific">Shewanella psychrophila</name>
    <dbReference type="NCBI Taxonomy" id="225848"/>
    <lineage>
        <taxon>Bacteria</taxon>
        <taxon>Pseudomonadati</taxon>
        <taxon>Pseudomonadota</taxon>
        <taxon>Gammaproteobacteria</taxon>
        <taxon>Alteromonadales</taxon>
        <taxon>Shewanellaceae</taxon>
        <taxon>Shewanella</taxon>
    </lineage>
</organism>
<accession>A0A1S6HNL9</accession>
<dbReference type="InterPro" id="IPR005844">
    <property type="entry name" value="A-D-PHexomutase_a/b/a-I"/>
</dbReference>
<dbReference type="EMBL" id="CP014782">
    <property type="protein sequence ID" value="AQS37126.1"/>
    <property type="molecule type" value="Genomic_DNA"/>
</dbReference>
<dbReference type="InterPro" id="IPR016066">
    <property type="entry name" value="A-D-PHexomutase_CS"/>
</dbReference>
<evidence type="ECO:0000259" key="10">
    <source>
        <dbReference type="Pfam" id="PF02879"/>
    </source>
</evidence>
<dbReference type="Pfam" id="PF02878">
    <property type="entry name" value="PGM_PMM_I"/>
    <property type="match status" value="1"/>
</dbReference>
<evidence type="ECO:0000259" key="8">
    <source>
        <dbReference type="Pfam" id="PF00408"/>
    </source>
</evidence>
<keyword evidence="3" id="KW-0597">Phosphoprotein</keyword>
<keyword evidence="6 12" id="KW-0413">Isomerase</keyword>
<comment type="similarity">
    <text evidence="2 7">Belongs to the phosphohexose mutase family.</text>
</comment>
<dbReference type="InterPro" id="IPR016055">
    <property type="entry name" value="A-D-PHexomutase_a/b/a-I/II/III"/>
</dbReference>
<protein>
    <submittedName>
        <fullName evidence="12">Phosphomannomutase</fullName>
        <ecNumber evidence="12">5.4.2.8</ecNumber>
    </submittedName>
</protein>
<dbReference type="PRINTS" id="PR00509">
    <property type="entry name" value="PGMPMM"/>
</dbReference>
<dbReference type="Pfam" id="PF02879">
    <property type="entry name" value="PGM_PMM_II"/>
    <property type="match status" value="1"/>
</dbReference>
<feature type="domain" description="Alpha-D-phosphohexomutase alpha/beta/alpha" evidence="11">
    <location>
        <begin position="326"/>
        <end position="445"/>
    </location>
</feature>
<evidence type="ECO:0000256" key="4">
    <source>
        <dbReference type="ARBA" id="ARBA00022723"/>
    </source>
</evidence>
<dbReference type="GO" id="GO:0008973">
    <property type="term" value="F:phosphopentomutase activity"/>
    <property type="evidence" value="ECO:0007669"/>
    <property type="project" value="TreeGrafter"/>
</dbReference>
<name>A0A1S6HNL9_9GAMM</name>
<feature type="domain" description="Alpha-D-phosphohexomutase alpha/beta/alpha" evidence="9">
    <location>
        <begin position="45"/>
        <end position="184"/>
    </location>
</feature>
<dbReference type="Pfam" id="PF02880">
    <property type="entry name" value="PGM_PMM_III"/>
    <property type="match status" value="1"/>
</dbReference>
<dbReference type="InterPro" id="IPR005841">
    <property type="entry name" value="Alpha-D-phosphohexomutase_SF"/>
</dbReference>
<dbReference type="PANTHER" id="PTHR45745:SF1">
    <property type="entry name" value="PHOSPHOGLUCOMUTASE 2B-RELATED"/>
    <property type="match status" value="1"/>
</dbReference>
<dbReference type="Proteomes" id="UP000189545">
    <property type="component" value="Chromosome"/>
</dbReference>
<evidence type="ECO:0000256" key="2">
    <source>
        <dbReference type="ARBA" id="ARBA00010231"/>
    </source>
</evidence>
<dbReference type="SUPFAM" id="SSF55957">
    <property type="entry name" value="Phosphoglucomutase, C-terminal domain"/>
    <property type="match status" value="1"/>
</dbReference>
<dbReference type="AlphaFoldDB" id="A0A1S6HNL9"/>
<evidence type="ECO:0000259" key="9">
    <source>
        <dbReference type="Pfam" id="PF02878"/>
    </source>
</evidence>